<reference evidence="1 2" key="1">
    <citation type="submission" date="2013-09" db="EMBL/GenBank/DDBJ databases">
        <authorList>
            <person name="Zeng Z."/>
            <person name="Chen C."/>
        </authorList>
    </citation>
    <scope>NUCLEOTIDE SEQUENCE [LARGE SCALE GENOMIC DNA]</scope>
    <source>
        <strain evidence="1 2">F44-8</strain>
    </source>
</reference>
<evidence type="ECO:0000313" key="1">
    <source>
        <dbReference type="EMBL" id="KGO80507.1"/>
    </source>
</evidence>
<name>A0A0A2LJS9_9FLAO</name>
<organism evidence="1 2">
    <name type="scientific">Flavobacterium beibuense F44-8</name>
    <dbReference type="NCBI Taxonomy" id="1406840"/>
    <lineage>
        <taxon>Bacteria</taxon>
        <taxon>Pseudomonadati</taxon>
        <taxon>Bacteroidota</taxon>
        <taxon>Flavobacteriia</taxon>
        <taxon>Flavobacteriales</taxon>
        <taxon>Flavobacteriaceae</taxon>
        <taxon>Flavobacterium</taxon>
    </lineage>
</organism>
<dbReference type="Proteomes" id="UP000030129">
    <property type="component" value="Unassembled WGS sequence"/>
</dbReference>
<accession>A0A0A2LJS9</accession>
<dbReference type="AlphaFoldDB" id="A0A0A2LJS9"/>
<sequence>MKKKFVLILLLIFPITAYVYFSMVKHNSIYLSTLVKNVDELPEGTTLNGMKVHLLDKITVVGFPGDDLTKRKESLFNLNQKIYNKCAEFDDFQMVMLLPKGSDEEVKQVISDLKRMSDLSGWRFLFTEPENIEAFHRSLQTKQPLDKDYGSFYVYIIDKERNLRGRNGEVESEKGNNVMDGYNTFSAAELHNEMTDDIKIILREYRLALKKNTGKGVKREI</sequence>
<dbReference type="EMBL" id="JRLV01000010">
    <property type="protein sequence ID" value="KGO80507.1"/>
    <property type="molecule type" value="Genomic_DNA"/>
</dbReference>
<evidence type="ECO:0008006" key="3">
    <source>
        <dbReference type="Google" id="ProtNLM"/>
    </source>
</evidence>
<comment type="caution">
    <text evidence="1">The sequence shown here is derived from an EMBL/GenBank/DDBJ whole genome shotgun (WGS) entry which is preliminary data.</text>
</comment>
<protein>
    <recommendedName>
        <fullName evidence="3">Membrane or secreted protein</fullName>
    </recommendedName>
</protein>
<proteinExistence type="predicted"/>
<dbReference type="RefSeq" id="WP_035134051.1">
    <property type="nucleotide sequence ID" value="NZ_JRLV01000010.1"/>
</dbReference>
<dbReference type="STRING" id="1406840.Q763_10860"/>
<evidence type="ECO:0000313" key="2">
    <source>
        <dbReference type="Proteomes" id="UP000030129"/>
    </source>
</evidence>
<dbReference type="eggNOG" id="ENOG5030HX5">
    <property type="taxonomic scope" value="Bacteria"/>
</dbReference>
<gene>
    <name evidence="1" type="ORF">Q763_10860</name>
</gene>
<keyword evidence="2" id="KW-1185">Reference proteome</keyword>